<dbReference type="SUPFAM" id="SSF51735">
    <property type="entry name" value="NAD(P)-binding Rossmann-fold domains"/>
    <property type="match status" value="1"/>
</dbReference>
<dbReference type="PANTHER" id="PTHR44169">
    <property type="entry name" value="NADPH-DEPENDENT 1-ACYLDIHYDROXYACETONE PHOSPHATE REDUCTASE"/>
    <property type="match status" value="1"/>
</dbReference>
<dbReference type="InterPro" id="IPR011234">
    <property type="entry name" value="Fumarylacetoacetase-like_C"/>
</dbReference>
<dbReference type="CDD" id="cd05374">
    <property type="entry name" value="17beta-HSD-like_SDR_c"/>
    <property type="match status" value="1"/>
</dbReference>
<organism evidence="4">
    <name type="scientific">Streptomyces sp. NBC_00093</name>
    <dbReference type="NCBI Taxonomy" id="2975649"/>
    <lineage>
        <taxon>Bacteria</taxon>
        <taxon>Bacillati</taxon>
        <taxon>Actinomycetota</taxon>
        <taxon>Actinomycetes</taxon>
        <taxon>Kitasatosporales</taxon>
        <taxon>Streptomycetaceae</taxon>
        <taxon>Streptomyces</taxon>
    </lineage>
</organism>
<dbReference type="InterPro" id="IPR036663">
    <property type="entry name" value="Fumarylacetoacetase_C_sf"/>
</dbReference>
<keyword evidence="2" id="KW-0560">Oxidoreductase</keyword>
<dbReference type="PRINTS" id="PR00081">
    <property type="entry name" value="GDHRDH"/>
</dbReference>
<dbReference type="SUPFAM" id="SSF56529">
    <property type="entry name" value="FAH"/>
    <property type="match status" value="1"/>
</dbReference>
<gene>
    <name evidence="4" type="ORF">OHA22_08290</name>
</gene>
<dbReference type="Pfam" id="PF01557">
    <property type="entry name" value="FAA_hydrolase"/>
    <property type="match status" value="1"/>
</dbReference>
<dbReference type="AlphaFoldDB" id="A0AAU1ZVC7"/>
<evidence type="ECO:0000313" key="4">
    <source>
        <dbReference type="EMBL" id="WTT15518.1"/>
    </source>
</evidence>
<dbReference type="Gene3D" id="3.40.50.720">
    <property type="entry name" value="NAD(P)-binding Rossmann-like Domain"/>
    <property type="match status" value="1"/>
</dbReference>
<dbReference type="PROSITE" id="PS00061">
    <property type="entry name" value="ADH_SHORT"/>
    <property type="match status" value="1"/>
</dbReference>
<evidence type="ECO:0000256" key="2">
    <source>
        <dbReference type="ARBA" id="ARBA00023002"/>
    </source>
</evidence>
<dbReference type="GO" id="GO:0016491">
    <property type="term" value="F:oxidoreductase activity"/>
    <property type="evidence" value="ECO:0007669"/>
    <property type="project" value="UniProtKB-KW"/>
</dbReference>
<evidence type="ECO:0000256" key="1">
    <source>
        <dbReference type="ARBA" id="ARBA00006484"/>
    </source>
</evidence>
<dbReference type="EMBL" id="CP108222">
    <property type="protein sequence ID" value="WTT15518.1"/>
    <property type="molecule type" value="Genomic_DNA"/>
</dbReference>
<reference evidence="4" key="1">
    <citation type="submission" date="2022-10" db="EMBL/GenBank/DDBJ databases">
        <title>The complete genomes of actinobacterial strains from the NBC collection.</title>
        <authorList>
            <person name="Joergensen T.S."/>
            <person name="Alvarez Arevalo M."/>
            <person name="Sterndorff E.B."/>
            <person name="Faurdal D."/>
            <person name="Vuksanovic O."/>
            <person name="Mourched A.-S."/>
            <person name="Charusanti P."/>
            <person name="Shaw S."/>
            <person name="Blin K."/>
            <person name="Weber T."/>
        </authorList>
    </citation>
    <scope>NUCLEOTIDE SEQUENCE</scope>
    <source>
        <strain evidence="4">NBC_00093</strain>
    </source>
</reference>
<comment type="similarity">
    <text evidence="1">Belongs to the short-chain dehydrogenases/reductases (SDR) family.</text>
</comment>
<dbReference type="PANTHER" id="PTHR44169:SF6">
    <property type="entry name" value="NADPH-DEPENDENT 1-ACYLDIHYDROXYACETONE PHOSPHATE REDUCTASE"/>
    <property type="match status" value="1"/>
</dbReference>
<dbReference type="PRINTS" id="PR00080">
    <property type="entry name" value="SDRFAMILY"/>
</dbReference>
<name>A0AAU1ZVC7_9ACTN</name>
<protein>
    <submittedName>
        <fullName evidence="4">SDR family NAD(P)-dependent oxidoreductase</fullName>
    </submittedName>
</protein>
<evidence type="ECO:0000259" key="3">
    <source>
        <dbReference type="Pfam" id="PF01557"/>
    </source>
</evidence>
<dbReference type="InterPro" id="IPR020904">
    <property type="entry name" value="Sc_DH/Rdtase_CS"/>
</dbReference>
<sequence length="601" mass="64585">MRLGMDRGALVAWDPDGKEWVVVGERWNHDLLAFLADGEEAVREAERVFADPERASGRAPGGLPFAPASLRAFALWESHMVNGARGMVAVFGSSGVRRLTRGFEAVTGRVLPPLRPKANYYREPQFYMGNHRSVLPDGADVAWPSFAQVLDFELELGVVIAREVRDCTPAEGLAAIGGFVVMNDWSARDTQWDDTRRGTFGGVVKAKTFAGAMSAVVVTADEVLPRWRDLTGRALVNGEVWAQGSTASPLHDLGAAVAYAARGESLGPGEILSSGTLPGCCGLEMRRFPRPGDEVRLELDLAAGEPVTLTNTLDARPRRTSEDKRGVAVVTGCDSGIGKELARELHRRGRTVYATGLKAEAMNDLAAAGLRVAALDVTDPASVNALIKRLAADGETVDLLVNNAGYGAMGPVIEMPIADVRRQYEVNVFGLLTATQQLAQGMIEAGRGTIVNIGSTSGLLTSPFAGVYCSTKSAVHALTDAMRMELAPFGIAVVRIEPNQIRTRFGDTATAGLAARISADSRYFRLRDAMTSRAQGSQTSNAMPADAFARKVADAVLSDKPPIRLRLGREVWPYTLLKPFLPSRRIDAILSNRFGLDRLSA</sequence>
<dbReference type="Pfam" id="PF00106">
    <property type="entry name" value="adh_short"/>
    <property type="match status" value="1"/>
</dbReference>
<dbReference type="InterPro" id="IPR002347">
    <property type="entry name" value="SDR_fam"/>
</dbReference>
<dbReference type="Gene3D" id="3.90.850.10">
    <property type="entry name" value="Fumarylacetoacetase-like, C-terminal domain"/>
    <property type="match status" value="1"/>
</dbReference>
<proteinExistence type="inferred from homology"/>
<feature type="domain" description="Fumarylacetoacetase-like C-terminal" evidence="3">
    <location>
        <begin position="118"/>
        <end position="300"/>
    </location>
</feature>
<accession>A0AAU1ZVC7</accession>
<dbReference type="InterPro" id="IPR036291">
    <property type="entry name" value="NAD(P)-bd_dom_sf"/>
</dbReference>